<dbReference type="Pfam" id="PF03816">
    <property type="entry name" value="LytR_cpsA_psr"/>
    <property type="match status" value="1"/>
</dbReference>
<name>A0ABT9UT81_9FIRM</name>
<evidence type="ECO:0000256" key="2">
    <source>
        <dbReference type="SAM" id="Phobius"/>
    </source>
</evidence>
<keyword evidence="2" id="KW-0472">Membrane</keyword>
<dbReference type="PANTHER" id="PTHR33392:SF6">
    <property type="entry name" value="POLYISOPRENYL-TEICHOIC ACID--PEPTIDOGLYCAN TEICHOIC ACID TRANSFERASE TAGU"/>
    <property type="match status" value="1"/>
</dbReference>
<reference evidence="4 5" key="1">
    <citation type="submission" date="2023-07" db="EMBL/GenBank/DDBJ databases">
        <title>Genomic Encyclopedia of Type Strains, Phase IV (KMG-IV): sequencing the most valuable type-strain genomes for metagenomic binning, comparative biology and taxonomic classification.</title>
        <authorList>
            <person name="Goeker M."/>
        </authorList>
    </citation>
    <scope>NUCLEOTIDE SEQUENCE [LARGE SCALE GENOMIC DNA]</scope>
    <source>
        <strain evidence="4 5">DSM 20694</strain>
    </source>
</reference>
<evidence type="ECO:0000259" key="3">
    <source>
        <dbReference type="Pfam" id="PF03816"/>
    </source>
</evidence>
<keyword evidence="5" id="KW-1185">Reference proteome</keyword>
<comment type="similarity">
    <text evidence="1">Belongs to the LytR/CpsA/Psr (LCP) family.</text>
</comment>
<protein>
    <submittedName>
        <fullName evidence="4">LCP family protein required for cell wall assembly</fullName>
    </submittedName>
</protein>
<dbReference type="PANTHER" id="PTHR33392">
    <property type="entry name" value="POLYISOPRENYL-TEICHOIC ACID--PEPTIDOGLYCAN TEICHOIC ACID TRANSFERASE TAGU"/>
    <property type="match status" value="1"/>
</dbReference>
<accession>A0ABT9UT81</accession>
<dbReference type="InterPro" id="IPR050922">
    <property type="entry name" value="LytR/CpsA/Psr_CW_biosynth"/>
</dbReference>
<dbReference type="Gene3D" id="3.40.630.190">
    <property type="entry name" value="LCP protein"/>
    <property type="match status" value="1"/>
</dbReference>
<evidence type="ECO:0000256" key="1">
    <source>
        <dbReference type="ARBA" id="ARBA00006068"/>
    </source>
</evidence>
<keyword evidence="2" id="KW-0812">Transmembrane</keyword>
<dbReference type="Proteomes" id="UP001228504">
    <property type="component" value="Unassembled WGS sequence"/>
</dbReference>
<dbReference type="InterPro" id="IPR004474">
    <property type="entry name" value="LytR_CpsA_psr"/>
</dbReference>
<dbReference type="RefSeq" id="WP_307485134.1">
    <property type="nucleotide sequence ID" value="NZ_JAUSUF010000003.1"/>
</dbReference>
<dbReference type="EMBL" id="JAUSUF010000003">
    <property type="protein sequence ID" value="MDQ0149548.1"/>
    <property type="molecule type" value="Genomic_DNA"/>
</dbReference>
<feature type="domain" description="Cell envelope-related transcriptional attenuator" evidence="3">
    <location>
        <begin position="79"/>
        <end position="221"/>
    </location>
</feature>
<feature type="transmembrane region" description="Helical" evidence="2">
    <location>
        <begin position="12"/>
        <end position="30"/>
    </location>
</feature>
<proteinExistence type="inferred from homology"/>
<organism evidence="4 5">
    <name type="scientific">Eubacterium multiforme</name>
    <dbReference type="NCBI Taxonomy" id="83339"/>
    <lineage>
        <taxon>Bacteria</taxon>
        <taxon>Bacillati</taxon>
        <taxon>Bacillota</taxon>
        <taxon>Clostridia</taxon>
        <taxon>Eubacteriales</taxon>
        <taxon>Eubacteriaceae</taxon>
        <taxon>Eubacterium</taxon>
    </lineage>
</organism>
<dbReference type="NCBIfam" id="TIGR00350">
    <property type="entry name" value="lytR_cpsA_psr"/>
    <property type="match status" value="1"/>
</dbReference>
<sequence>MGKKKSKLKVVIISIIAVLVIVLGGGYLYINSKLGKVQKVDINKDNLSIDQNIEKDKAKSEIKNIALFGIDAPKGKTGRSDAVMILTIDKKHDKLKLTSIMRDSYVDVPGHGKTKLTHAYAYGGPELAVKTLNQNFKLNIEDFMAVNFTSLPEIINKIGGVQINITKEEIKHIPGVTHSGMQTLNGAQALAYSRIRYAAGGDYKRTQRQRVVLEAIFRKMKDSPKSEYPNLINEFLPYVETNMSSLDMIGLAKDSMPLLKGNLELARFPLNGDCQGKMINGVWYLVFNQKKTLDEIQGYIYDNKPLPKGSNTNT</sequence>
<comment type="caution">
    <text evidence="4">The sequence shown here is derived from an EMBL/GenBank/DDBJ whole genome shotgun (WGS) entry which is preliminary data.</text>
</comment>
<keyword evidence="2" id="KW-1133">Transmembrane helix</keyword>
<evidence type="ECO:0000313" key="5">
    <source>
        <dbReference type="Proteomes" id="UP001228504"/>
    </source>
</evidence>
<gene>
    <name evidence="4" type="ORF">J2S18_001478</name>
</gene>
<evidence type="ECO:0000313" key="4">
    <source>
        <dbReference type="EMBL" id="MDQ0149548.1"/>
    </source>
</evidence>